<name>A0A6A6I8M6_9PLEO</name>
<sequence>MTRPALMCRNAATGKIGSLSHKCQECGKQATSECLKKGHVAYCSAPKNNKAGFCGIRFNVKSRGGCMEHPYHEGFNREIVKERRAKDPDFKTDYELEMDAKTRAEEKAAAEEVEERLYNTDWSKPQFHAKATPKQKMNNKQGKKQPLAKHIAQLQRCTRASKR</sequence>
<dbReference type="AlphaFoldDB" id="A0A6A6I8M6"/>
<dbReference type="RefSeq" id="XP_033681631.1">
    <property type="nucleotide sequence ID" value="XM_033833596.1"/>
</dbReference>
<accession>A0A6A6I8M6</accession>
<dbReference type="GeneID" id="54586926"/>
<protein>
    <submittedName>
        <fullName evidence="2">Uncharacterized protein</fullName>
    </submittedName>
</protein>
<dbReference type="Proteomes" id="UP000800094">
    <property type="component" value="Unassembled WGS sequence"/>
</dbReference>
<keyword evidence="3" id="KW-1185">Reference proteome</keyword>
<evidence type="ECO:0000313" key="3">
    <source>
        <dbReference type="Proteomes" id="UP000800094"/>
    </source>
</evidence>
<dbReference type="OrthoDB" id="3796307at2759"/>
<evidence type="ECO:0000256" key="1">
    <source>
        <dbReference type="SAM" id="MobiDB-lite"/>
    </source>
</evidence>
<dbReference type="EMBL" id="ML987198">
    <property type="protein sequence ID" value="KAF2246627.1"/>
    <property type="molecule type" value="Genomic_DNA"/>
</dbReference>
<feature type="region of interest" description="Disordered" evidence="1">
    <location>
        <begin position="117"/>
        <end position="163"/>
    </location>
</feature>
<proteinExistence type="predicted"/>
<organism evidence="2 3">
    <name type="scientific">Trematosphaeria pertusa</name>
    <dbReference type="NCBI Taxonomy" id="390896"/>
    <lineage>
        <taxon>Eukaryota</taxon>
        <taxon>Fungi</taxon>
        <taxon>Dikarya</taxon>
        <taxon>Ascomycota</taxon>
        <taxon>Pezizomycotina</taxon>
        <taxon>Dothideomycetes</taxon>
        <taxon>Pleosporomycetidae</taxon>
        <taxon>Pleosporales</taxon>
        <taxon>Massarineae</taxon>
        <taxon>Trematosphaeriaceae</taxon>
        <taxon>Trematosphaeria</taxon>
    </lineage>
</organism>
<reference evidence="2" key="1">
    <citation type="journal article" date="2020" name="Stud. Mycol.">
        <title>101 Dothideomycetes genomes: a test case for predicting lifestyles and emergence of pathogens.</title>
        <authorList>
            <person name="Haridas S."/>
            <person name="Albert R."/>
            <person name="Binder M."/>
            <person name="Bloem J."/>
            <person name="Labutti K."/>
            <person name="Salamov A."/>
            <person name="Andreopoulos B."/>
            <person name="Baker S."/>
            <person name="Barry K."/>
            <person name="Bills G."/>
            <person name="Bluhm B."/>
            <person name="Cannon C."/>
            <person name="Castanera R."/>
            <person name="Culley D."/>
            <person name="Daum C."/>
            <person name="Ezra D."/>
            <person name="Gonzalez J."/>
            <person name="Henrissat B."/>
            <person name="Kuo A."/>
            <person name="Liang C."/>
            <person name="Lipzen A."/>
            <person name="Lutzoni F."/>
            <person name="Magnuson J."/>
            <person name="Mondo S."/>
            <person name="Nolan M."/>
            <person name="Ohm R."/>
            <person name="Pangilinan J."/>
            <person name="Park H.-J."/>
            <person name="Ramirez L."/>
            <person name="Alfaro M."/>
            <person name="Sun H."/>
            <person name="Tritt A."/>
            <person name="Yoshinaga Y."/>
            <person name="Zwiers L.-H."/>
            <person name="Turgeon B."/>
            <person name="Goodwin S."/>
            <person name="Spatafora J."/>
            <person name="Crous P."/>
            <person name="Grigoriev I."/>
        </authorList>
    </citation>
    <scope>NUCLEOTIDE SEQUENCE</scope>
    <source>
        <strain evidence="2">CBS 122368</strain>
    </source>
</reference>
<gene>
    <name evidence="2" type="ORF">BU26DRAFT_566982</name>
</gene>
<evidence type="ECO:0000313" key="2">
    <source>
        <dbReference type="EMBL" id="KAF2246627.1"/>
    </source>
</evidence>